<name>A0A6L2MSM8_TANCI</name>
<protein>
    <recommendedName>
        <fullName evidence="3">Synaptobrevin, longin-like domain protein</fullName>
    </recommendedName>
</protein>
<organism evidence="2">
    <name type="scientific">Tanacetum cinerariifolium</name>
    <name type="common">Dalmatian daisy</name>
    <name type="synonym">Chrysanthemum cinerariifolium</name>
    <dbReference type="NCBI Taxonomy" id="118510"/>
    <lineage>
        <taxon>Eukaryota</taxon>
        <taxon>Viridiplantae</taxon>
        <taxon>Streptophyta</taxon>
        <taxon>Embryophyta</taxon>
        <taxon>Tracheophyta</taxon>
        <taxon>Spermatophyta</taxon>
        <taxon>Magnoliopsida</taxon>
        <taxon>eudicotyledons</taxon>
        <taxon>Gunneridae</taxon>
        <taxon>Pentapetalae</taxon>
        <taxon>asterids</taxon>
        <taxon>campanulids</taxon>
        <taxon>Asterales</taxon>
        <taxon>Asteraceae</taxon>
        <taxon>Asteroideae</taxon>
        <taxon>Anthemideae</taxon>
        <taxon>Anthemidinae</taxon>
        <taxon>Tanacetum</taxon>
    </lineage>
</organism>
<feature type="region of interest" description="Disordered" evidence="1">
    <location>
        <begin position="354"/>
        <end position="410"/>
    </location>
</feature>
<evidence type="ECO:0000313" key="2">
    <source>
        <dbReference type="EMBL" id="GEU76976.1"/>
    </source>
</evidence>
<comment type="caution">
    <text evidence="2">The sequence shown here is derived from an EMBL/GenBank/DDBJ whole genome shotgun (WGS) entry which is preliminary data.</text>
</comment>
<evidence type="ECO:0000256" key="1">
    <source>
        <dbReference type="SAM" id="MobiDB-lite"/>
    </source>
</evidence>
<feature type="region of interest" description="Disordered" evidence="1">
    <location>
        <begin position="239"/>
        <end position="288"/>
    </location>
</feature>
<dbReference type="AlphaFoldDB" id="A0A6L2MSM8"/>
<reference evidence="2" key="1">
    <citation type="journal article" date="2019" name="Sci. Rep.">
        <title>Draft genome of Tanacetum cinerariifolium, the natural source of mosquito coil.</title>
        <authorList>
            <person name="Yamashiro T."/>
            <person name="Shiraishi A."/>
            <person name="Satake H."/>
            <person name="Nakayama K."/>
        </authorList>
    </citation>
    <scope>NUCLEOTIDE SEQUENCE</scope>
</reference>
<dbReference type="EMBL" id="BKCJ010007381">
    <property type="protein sequence ID" value="GEU76976.1"/>
    <property type="molecule type" value="Genomic_DNA"/>
</dbReference>
<accession>A0A6L2MSM8</accession>
<proteinExistence type="predicted"/>
<feature type="compositionally biased region" description="Low complexity" evidence="1">
    <location>
        <begin position="263"/>
        <end position="280"/>
    </location>
</feature>
<evidence type="ECO:0008006" key="3">
    <source>
        <dbReference type="Google" id="ProtNLM"/>
    </source>
</evidence>
<feature type="compositionally biased region" description="Polar residues" evidence="1">
    <location>
        <begin position="354"/>
        <end position="363"/>
    </location>
</feature>
<feature type="compositionally biased region" description="Basic and acidic residues" evidence="1">
    <location>
        <begin position="376"/>
        <end position="408"/>
    </location>
</feature>
<gene>
    <name evidence="2" type="ORF">Tci_048954</name>
</gene>
<sequence>MIAILDKYEQNANFHQIVDFVEASYIRYALTFNPTVYVSHIRQFWSTARIETTDKGTKIVATVDGKLRTISESSIRRNLKLKDEAGISSLHDTELFENLTLMGYNILPNQKFSFQKGQFSHQWKYLIHTIMQCLSPKSTGFNEFSSNIAIALVCLATNRVYNFSKMIFDGMVRNINNKVSKFLMYPRFLSICLRMGQFGQITHTHTYAVPFHTRKVFTTLRVNSPSFLGRTVPLFDSMLVPRGEGSGTSTEPHHTPSPEDQQTSPTATSSPSLPPVTTATIPTFIPTDTPQLRHYTRGARIAQSLALLTVADEPTSPLRDDSQGEACPTITSLEARQGRANIIKTSTLPYKSTSRVTSLTTDKGNGGVAEQSEDDAPIKGRSLDEGEEAAKKGRSLDEGAEAVEKGSDDTEEMVNVLTSLDVATILSSEVSVSISLVTEVYVAEVPTGSGFIPTASPPGTGVPTGGVSTGSGSIPTASPILPSGSGVVPTASPIFTTATVATQYTRRKEEEMERDAKRMNEQIAKDAEIAKIHAEEEFQIMIDGLDRNNETVAKYLQEYYQFAGDFPIRERIELISDLVKYQDNYAKDSTKKQKTLEEVPEEKLKEMMQLVLVEDVYVEALQVELKRLYEPAVEDQLWTHTQNMMHSPVKWKLYDTCGVHHVIFKDQEIFMLMEKDYPLRKALALVMICYKLQVKNYSKMANDLIMKIYKIANSPS</sequence>